<dbReference type="EMBL" id="JAAYUN010000044">
    <property type="protein sequence ID" value="NLJ21933.1"/>
    <property type="molecule type" value="Genomic_DNA"/>
</dbReference>
<evidence type="ECO:0000313" key="1">
    <source>
        <dbReference type="EMBL" id="NLJ21933.1"/>
    </source>
</evidence>
<protein>
    <recommendedName>
        <fullName evidence="3">Ribbon-helix-helix protein, CopG family</fullName>
    </recommendedName>
</protein>
<evidence type="ECO:0000313" key="2">
    <source>
        <dbReference type="Proteomes" id="UP000544742"/>
    </source>
</evidence>
<name>A0A7K4AG11_METSH</name>
<gene>
    <name evidence="1" type="ORF">GX426_02325</name>
</gene>
<evidence type="ECO:0008006" key="3">
    <source>
        <dbReference type="Google" id="ProtNLM"/>
    </source>
</evidence>
<proteinExistence type="predicted"/>
<reference evidence="1 2" key="1">
    <citation type="journal article" date="2020" name="Biotechnol. Biofuels">
        <title>New insights from the biogas microbiome by comprehensive genome-resolved metagenomics of nearly 1600 species originating from multiple anaerobic digesters.</title>
        <authorList>
            <person name="Campanaro S."/>
            <person name="Treu L."/>
            <person name="Rodriguez-R L.M."/>
            <person name="Kovalovszki A."/>
            <person name="Ziels R.M."/>
            <person name="Maus I."/>
            <person name="Zhu X."/>
            <person name="Kougias P.G."/>
            <person name="Basile A."/>
            <person name="Luo G."/>
            <person name="Schluter A."/>
            <person name="Konstantinidis K.T."/>
            <person name="Angelidaki I."/>
        </authorList>
    </citation>
    <scope>NUCLEOTIDE SEQUENCE [LARGE SCALE GENOMIC DNA]</scope>
    <source>
        <strain evidence="1">AS27yjCOA_157</strain>
    </source>
</reference>
<dbReference type="Proteomes" id="UP000544742">
    <property type="component" value="Unassembled WGS sequence"/>
</dbReference>
<sequence length="107" mass="12006">MPPPASVSIGAKIAPAEAAQIRELIEAGLYLDESDFVRDAIRHRLSEIKVIKCREVDFQTAKKEILGYYKARGEAYPDEAARDLELDFDLVMKATGELRREGRLVEA</sequence>
<comment type="caution">
    <text evidence="1">The sequence shown here is derived from an EMBL/GenBank/DDBJ whole genome shotgun (WGS) entry which is preliminary data.</text>
</comment>
<organism evidence="1 2">
    <name type="scientific">Methanothrix soehngenii</name>
    <name type="common">Methanosaeta concilii</name>
    <dbReference type="NCBI Taxonomy" id="2223"/>
    <lineage>
        <taxon>Archaea</taxon>
        <taxon>Methanobacteriati</taxon>
        <taxon>Methanobacteriota</taxon>
        <taxon>Stenosarchaea group</taxon>
        <taxon>Methanomicrobia</taxon>
        <taxon>Methanotrichales</taxon>
        <taxon>Methanotrichaceae</taxon>
        <taxon>Methanothrix</taxon>
    </lineage>
</organism>
<accession>A0A7K4AG11</accession>
<dbReference type="AlphaFoldDB" id="A0A7K4AG11"/>